<dbReference type="PIRSF" id="PIRSF006287">
    <property type="entry name" value="UCP006287"/>
    <property type="match status" value="1"/>
</dbReference>
<name>A0ABY2SRE7_9HYPH</name>
<dbReference type="HAMAP" id="MF_01053">
    <property type="entry name" value="UPF0231"/>
    <property type="match status" value="1"/>
</dbReference>
<dbReference type="EMBL" id="SZPQ01000001">
    <property type="protein sequence ID" value="TKI08787.1"/>
    <property type="molecule type" value="Genomic_DNA"/>
</dbReference>
<organism evidence="2 3">
    <name type="scientific">Martelella alba</name>
    <dbReference type="NCBI Taxonomy" id="2590451"/>
    <lineage>
        <taxon>Bacteria</taxon>
        <taxon>Pseudomonadati</taxon>
        <taxon>Pseudomonadota</taxon>
        <taxon>Alphaproteobacteria</taxon>
        <taxon>Hyphomicrobiales</taxon>
        <taxon>Aurantimonadaceae</taxon>
        <taxon>Martelella</taxon>
    </lineage>
</organism>
<sequence length="121" mass="14222">MEYEFVRDMSGKVTAAFSMGHEALGHWLNDEANGDDRLLNDIETYLCQGQDCRRRPWQHIGHEYTLWTDGDEVMVRANDLTFVNDELEEGLSYYDEESLSLCGSDDFLHMLRQYREFLQQS</sequence>
<dbReference type="InterPro" id="IPR008249">
    <property type="entry name" value="UPF0231"/>
</dbReference>
<keyword evidence="3" id="KW-1185">Reference proteome</keyword>
<proteinExistence type="inferred from homology"/>
<accession>A0ABY2SRE7</accession>
<gene>
    <name evidence="2" type="ORF">FCN80_01680</name>
</gene>
<dbReference type="Pfam" id="PF06062">
    <property type="entry name" value="UPF0231"/>
    <property type="match status" value="1"/>
</dbReference>
<evidence type="ECO:0000313" key="3">
    <source>
        <dbReference type="Proteomes" id="UP000305202"/>
    </source>
</evidence>
<evidence type="ECO:0000256" key="1">
    <source>
        <dbReference type="ARBA" id="ARBA00005367"/>
    </source>
</evidence>
<reference evidence="2 3" key="1">
    <citation type="submission" date="2019-04" db="EMBL/GenBank/DDBJ databases">
        <authorList>
            <person name="Li M."/>
            <person name="Gao C."/>
        </authorList>
    </citation>
    <scope>NUCLEOTIDE SEQUENCE [LARGE SCALE GENOMIC DNA]</scope>
    <source>
        <strain evidence="2 3">BGMRC 2031</strain>
    </source>
</reference>
<dbReference type="Proteomes" id="UP000305202">
    <property type="component" value="Unassembled WGS sequence"/>
</dbReference>
<comment type="similarity">
    <text evidence="1">Belongs to the UPF0231 family.</text>
</comment>
<evidence type="ECO:0000313" key="2">
    <source>
        <dbReference type="EMBL" id="TKI08787.1"/>
    </source>
</evidence>
<dbReference type="RefSeq" id="WP_136988148.1">
    <property type="nucleotide sequence ID" value="NZ_SZPQ01000001.1"/>
</dbReference>
<comment type="caution">
    <text evidence="2">The sequence shown here is derived from an EMBL/GenBank/DDBJ whole genome shotgun (WGS) entry which is preliminary data.</text>
</comment>
<protein>
    <submittedName>
        <fullName evidence="2">UPF0231 family protein</fullName>
    </submittedName>
</protein>